<dbReference type="InterPro" id="IPR015365">
    <property type="entry name" value="Elong-fact-P_C"/>
</dbReference>
<evidence type="ECO:0000259" key="10">
    <source>
        <dbReference type="SMART" id="SM00841"/>
    </source>
</evidence>
<dbReference type="Gene3D" id="2.30.30.30">
    <property type="match status" value="1"/>
</dbReference>
<evidence type="ECO:0000256" key="2">
    <source>
        <dbReference type="ARBA" id="ARBA00004815"/>
    </source>
</evidence>
<dbReference type="PANTHER" id="PTHR30053:SF12">
    <property type="entry name" value="ELONGATION FACTOR P (EF-P) FAMILY PROTEIN"/>
    <property type="match status" value="1"/>
</dbReference>
<dbReference type="GO" id="GO:0043043">
    <property type="term" value="P:peptide biosynthetic process"/>
    <property type="evidence" value="ECO:0007669"/>
    <property type="project" value="InterPro"/>
</dbReference>
<dbReference type="CDD" id="cd04470">
    <property type="entry name" value="S1_EF-P_repeat_1"/>
    <property type="match status" value="1"/>
</dbReference>
<comment type="similarity">
    <text evidence="3 7 9">Belongs to the elongation factor P family.</text>
</comment>
<dbReference type="InterPro" id="IPR020599">
    <property type="entry name" value="Transl_elong_fac_P/YeiP"/>
</dbReference>
<feature type="domain" description="Elongation factor P C-terminal" evidence="10">
    <location>
        <begin position="129"/>
        <end position="184"/>
    </location>
</feature>
<dbReference type="Proteomes" id="UP000229916">
    <property type="component" value="Unassembled WGS sequence"/>
</dbReference>
<dbReference type="InterPro" id="IPR001059">
    <property type="entry name" value="Transl_elong_P/YeiP_cen"/>
</dbReference>
<accession>A0A2M7ALV2</accession>
<evidence type="ECO:0000313" key="12">
    <source>
        <dbReference type="EMBL" id="PIU68389.1"/>
    </source>
</evidence>
<gene>
    <name evidence="7 12" type="primary">efp</name>
    <name evidence="12" type="ORF">COS81_04200</name>
</gene>
<evidence type="ECO:0000256" key="1">
    <source>
        <dbReference type="ARBA" id="ARBA00004496"/>
    </source>
</evidence>
<dbReference type="SUPFAM" id="SSF50249">
    <property type="entry name" value="Nucleic acid-binding proteins"/>
    <property type="match status" value="2"/>
</dbReference>
<evidence type="ECO:0000256" key="7">
    <source>
        <dbReference type="HAMAP-Rule" id="MF_00141"/>
    </source>
</evidence>
<dbReference type="PANTHER" id="PTHR30053">
    <property type="entry name" value="ELONGATION FACTOR P"/>
    <property type="match status" value="1"/>
</dbReference>
<dbReference type="UniPathway" id="UPA00345"/>
<name>A0A2M7ALV2_UNCKA</name>
<dbReference type="FunFam" id="2.40.50.140:FF:000009">
    <property type="entry name" value="Elongation factor P"/>
    <property type="match status" value="1"/>
</dbReference>
<comment type="function">
    <text evidence="7">Involved in peptide bond synthesis. Stimulates efficient translation and peptide-bond synthesis on native or reconstituted 70S ribosomes in vitro. Probably functions indirectly by altering the affinity of the ribosome for aminoacyl-tRNA, thus increasing their reactivity as acceptors for peptidyl transferase.</text>
</comment>
<dbReference type="FunFam" id="2.40.50.140:FF:000004">
    <property type="entry name" value="Elongation factor P"/>
    <property type="match status" value="1"/>
</dbReference>
<keyword evidence="5 7" id="KW-0251">Elongation factor</keyword>
<dbReference type="Gene3D" id="2.40.50.140">
    <property type="entry name" value="Nucleic acid-binding proteins"/>
    <property type="match status" value="2"/>
</dbReference>
<dbReference type="Pfam" id="PF01132">
    <property type="entry name" value="EFP"/>
    <property type="match status" value="1"/>
</dbReference>
<evidence type="ECO:0000259" key="11">
    <source>
        <dbReference type="SMART" id="SM01185"/>
    </source>
</evidence>
<dbReference type="SUPFAM" id="SSF50104">
    <property type="entry name" value="Translation proteins SH3-like domain"/>
    <property type="match status" value="1"/>
</dbReference>
<dbReference type="FunFam" id="2.30.30.30:FF:000003">
    <property type="entry name" value="Elongation factor P"/>
    <property type="match status" value="1"/>
</dbReference>
<dbReference type="SMART" id="SM01185">
    <property type="entry name" value="EFP"/>
    <property type="match status" value="1"/>
</dbReference>
<dbReference type="InterPro" id="IPR013185">
    <property type="entry name" value="Transl_elong_KOW-like"/>
</dbReference>
<evidence type="ECO:0000256" key="8">
    <source>
        <dbReference type="NCBIfam" id="TIGR00038"/>
    </source>
</evidence>
<evidence type="ECO:0000313" key="13">
    <source>
        <dbReference type="Proteomes" id="UP000229916"/>
    </source>
</evidence>
<dbReference type="GO" id="GO:0003746">
    <property type="term" value="F:translation elongation factor activity"/>
    <property type="evidence" value="ECO:0007669"/>
    <property type="project" value="UniProtKB-UniRule"/>
</dbReference>
<evidence type="ECO:0000256" key="9">
    <source>
        <dbReference type="RuleBase" id="RU004389"/>
    </source>
</evidence>
<dbReference type="InterPro" id="IPR013852">
    <property type="entry name" value="Transl_elong_P/YeiP_CS"/>
</dbReference>
<dbReference type="InterPro" id="IPR008991">
    <property type="entry name" value="Translation_prot_SH3-like_sf"/>
</dbReference>
<comment type="caution">
    <text evidence="12">The sequence shown here is derived from an EMBL/GenBank/DDBJ whole genome shotgun (WGS) entry which is preliminary data.</text>
</comment>
<evidence type="ECO:0000256" key="3">
    <source>
        <dbReference type="ARBA" id="ARBA00009479"/>
    </source>
</evidence>
<dbReference type="PROSITE" id="PS01275">
    <property type="entry name" value="EFP"/>
    <property type="match status" value="1"/>
</dbReference>
<proteinExistence type="inferred from homology"/>
<organism evidence="12 13">
    <name type="scientific">candidate division WWE3 bacterium CG06_land_8_20_14_3_00_42_16</name>
    <dbReference type="NCBI Taxonomy" id="1975083"/>
    <lineage>
        <taxon>Bacteria</taxon>
        <taxon>Katanobacteria</taxon>
    </lineage>
</organism>
<comment type="pathway">
    <text evidence="2 7">Protein biosynthesis; polypeptide chain elongation.</text>
</comment>
<protein>
    <recommendedName>
        <fullName evidence="7 8">Elongation factor P</fullName>
        <shortName evidence="7">EF-P</shortName>
    </recommendedName>
</protein>
<comment type="subcellular location">
    <subcellularLocation>
        <location evidence="1 7">Cytoplasm</location>
    </subcellularLocation>
</comment>
<sequence>MIPVNDLRAGIYFQENNEPYKVVEYKHVKVGRGNANIKIKACNLKTGSVLEKSYLSGGRVEEIQIERQKVQFLYSDQNNVFFMDPQNFEQFEIAKKIVGSALNFMKEALELELVKWEDEILGVELSNSVELTVTETGPSERGDSAGSVTKPATLETGYVVQVPMFVKNGDRLKIDTRTGTYAERVN</sequence>
<feature type="domain" description="Translation elongation factor P/YeiP central" evidence="11">
    <location>
        <begin position="67"/>
        <end position="121"/>
    </location>
</feature>
<dbReference type="EMBL" id="PEWD01000079">
    <property type="protein sequence ID" value="PIU68389.1"/>
    <property type="molecule type" value="Genomic_DNA"/>
</dbReference>
<evidence type="ECO:0000256" key="5">
    <source>
        <dbReference type="ARBA" id="ARBA00022768"/>
    </source>
</evidence>
<dbReference type="InterPro" id="IPR014722">
    <property type="entry name" value="Rib_uL2_dom2"/>
</dbReference>
<dbReference type="AlphaFoldDB" id="A0A2M7ALV2"/>
<dbReference type="Pfam" id="PF09285">
    <property type="entry name" value="Elong-fact-P_C"/>
    <property type="match status" value="1"/>
</dbReference>
<keyword evidence="6 7" id="KW-0648">Protein biosynthesis</keyword>
<reference evidence="13" key="1">
    <citation type="submission" date="2017-09" db="EMBL/GenBank/DDBJ databases">
        <title>Depth-based differentiation of microbial function through sediment-hosted aquifers and enrichment of novel symbionts in the deep terrestrial subsurface.</title>
        <authorList>
            <person name="Probst A.J."/>
            <person name="Ladd B."/>
            <person name="Jarett J.K."/>
            <person name="Geller-Mcgrath D.E."/>
            <person name="Sieber C.M.K."/>
            <person name="Emerson J.B."/>
            <person name="Anantharaman K."/>
            <person name="Thomas B.C."/>
            <person name="Malmstrom R."/>
            <person name="Stieglmeier M."/>
            <person name="Klingl A."/>
            <person name="Woyke T."/>
            <person name="Ryan C.M."/>
            <person name="Banfield J.F."/>
        </authorList>
    </citation>
    <scope>NUCLEOTIDE SEQUENCE [LARGE SCALE GENOMIC DNA]</scope>
</reference>
<evidence type="ECO:0000256" key="6">
    <source>
        <dbReference type="ARBA" id="ARBA00022917"/>
    </source>
</evidence>
<dbReference type="Pfam" id="PF08207">
    <property type="entry name" value="EFP_N"/>
    <property type="match status" value="1"/>
</dbReference>
<keyword evidence="4 7" id="KW-0963">Cytoplasm</keyword>
<dbReference type="NCBIfam" id="NF001810">
    <property type="entry name" value="PRK00529.1"/>
    <property type="match status" value="1"/>
</dbReference>
<dbReference type="PIRSF" id="PIRSF005901">
    <property type="entry name" value="EF-P"/>
    <property type="match status" value="1"/>
</dbReference>
<dbReference type="HAMAP" id="MF_00141">
    <property type="entry name" value="EF_P"/>
    <property type="match status" value="1"/>
</dbReference>
<dbReference type="InterPro" id="IPR011768">
    <property type="entry name" value="Transl_elongation_fac_P"/>
</dbReference>
<dbReference type="CDD" id="cd05794">
    <property type="entry name" value="S1_EF-P_repeat_2"/>
    <property type="match status" value="1"/>
</dbReference>
<dbReference type="SMART" id="SM00841">
    <property type="entry name" value="Elong-fact-P_C"/>
    <property type="match status" value="1"/>
</dbReference>
<evidence type="ECO:0000256" key="4">
    <source>
        <dbReference type="ARBA" id="ARBA00022490"/>
    </source>
</evidence>
<dbReference type="NCBIfam" id="TIGR00038">
    <property type="entry name" value="efp"/>
    <property type="match status" value="1"/>
</dbReference>
<dbReference type="GO" id="GO:0005829">
    <property type="term" value="C:cytosol"/>
    <property type="evidence" value="ECO:0007669"/>
    <property type="project" value="UniProtKB-ARBA"/>
</dbReference>
<dbReference type="InterPro" id="IPR012340">
    <property type="entry name" value="NA-bd_OB-fold"/>
</dbReference>